<keyword evidence="6" id="KW-0653">Protein transport</keyword>
<dbReference type="GO" id="GO:0015833">
    <property type="term" value="P:peptide transport"/>
    <property type="evidence" value="ECO:0007669"/>
    <property type="project" value="UniProtKB-KW"/>
</dbReference>
<dbReference type="PANTHER" id="PTHR43386:SF1">
    <property type="entry name" value="D,D-DIPEPTIDE TRANSPORT SYSTEM PERMEASE PROTEIN DDPC-RELATED"/>
    <property type="match status" value="1"/>
</dbReference>
<keyword evidence="2 9" id="KW-0813">Transport</keyword>
<evidence type="ECO:0000256" key="4">
    <source>
        <dbReference type="ARBA" id="ARBA00022692"/>
    </source>
</evidence>
<evidence type="ECO:0000256" key="8">
    <source>
        <dbReference type="ARBA" id="ARBA00023136"/>
    </source>
</evidence>
<gene>
    <name evidence="11" type="ORF">GN330_14515</name>
</gene>
<feature type="transmembrane region" description="Helical" evidence="9">
    <location>
        <begin position="31"/>
        <end position="51"/>
    </location>
</feature>
<dbReference type="AlphaFoldDB" id="A0A844QLE9"/>
<dbReference type="EMBL" id="WPHG01000003">
    <property type="protein sequence ID" value="MVA98459.1"/>
    <property type="molecule type" value="Genomic_DNA"/>
</dbReference>
<feature type="transmembrane region" description="Helical" evidence="9">
    <location>
        <begin position="158"/>
        <end position="176"/>
    </location>
</feature>
<dbReference type="CDD" id="cd06261">
    <property type="entry name" value="TM_PBP2"/>
    <property type="match status" value="1"/>
</dbReference>
<feature type="transmembrane region" description="Helical" evidence="9">
    <location>
        <begin position="130"/>
        <end position="152"/>
    </location>
</feature>
<feature type="transmembrane region" description="Helical" evidence="9">
    <location>
        <begin position="204"/>
        <end position="229"/>
    </location>
</feature>
<dbReference type="Pfam" id="PF00528">
    <property type="entry name" value="BPD_transp_1"/>
    <property type="match status" value="1"/>
</dbReference>
<evidence type="ECO:0000256" key="9">
    <source>
        <dbReference type="RuleBase" id="RU363032"/>
    </source>
</evidence>
<dbReference type="InterPro" id="IPR050366">
    <property type="entry name" value="BP-dependent_transpt_permease"/>
</dbReference>
<comment type="subcellular location">
    <subcellularLocation>
        <location evidence="1 9">Cell membrane</location>
        <topology evidence="1 9">Multi-pass membrane protein</topology>
    </subcellularLocation>
</comment>
<accession>A0A844QLE9</accession>
<evidence type="ECO:0000256" key="6">
    <source>
        <dbReference type="ARBA" id="ARBA00022927"/>
    </source>
</evidence>
<dbReference type="PANTHER" id="PTHR43386">
    <property type="entry name" value="OLIGOPEPTIDE TRANSPORT SYSTEM PERMEASE PROTEIN APPC"/>
    <property type="match status" value="1"/>
</dbReference>
<protein>
    <submittedName>
        <fullName evidence="11">ABC transporter permease subunit</fullName>
    </submittedName>
</protein>
<dbReference type="Proteomes" id="UP000463224">
    <property type="component" value="Unassembled WGS sequence"/>
</dbReference>
<evidence type="ECO:0000256" key="7">
    <source>
        <dbReference type="ARBA" id="ARBA00022989"/>
    </source>
</evidence>
<name>A0A844QLE9_9HYPH</name>
<evidence type="ECO:0000313" key="12">
    <source>
        <dbReference type="Proteomes" id="UP000463224"/>
    </source>
</evidence>
<proteinExistence type="inferred from homology"/>
<dbReference type="GO" id="GO:0015031">
    <property type="term" value="P:protein transport"/>
    <property type="evidence" value="ECO:0007669"/>
    <property type="project" value="UniProtKB-KW"/>
</dbReference>
<feature type="transmembrane region" description="Helical" evidence="9">
    <location>
        <begin position="99"/>
        <end position="123"/>
    </location>
</feature>
<evidence type="ECO:0000256" key="5">
    <source>
        <dbReference type="ARBA" id="ARBA00022856"/>
    </source>
</evidence>
<keyword evidence="12" id="KW-1185">Reference proteome</keyword>
<dbReference type="PROSITE" id="PS50928">
    <property type="entry name" value="ABC_TM1"/>
    <property type="match status" value="1"/>
</dbReference>
<evidence type="ECO:0000313" key="11">
    <source>
        <dbReference type="EMBL" id="MVA98459.1"/>
    </source>
</evidence>
<feature type="domain" description="ABC transmembrane type-1" evidence="10">
    <location>
        <begin position="95"/>
        <end position="285"/>
    </location>
</feature>
<keyword evidence="8 9" id="KW-0472">Membrane</keyword>
<keyword evidence="3" id="KW-1003">Cell membrane</keyword>
<organism evidence="11 12">
    <name type="scientific">Nitratireductor arenosus</name>
    <dbReference type="NCBI Taxonomy" id="2682096"/>
    <lineage>
        <taxon>Bacteria</taxon>
        <taxon>Pseudomonadati</taxon>
        <taxon>Pseudomonadota</taxon>
        <taxon>Alphaproteobacteria</taxon>
        <taxon>Hyphomicrobiales</taxon>
        <taxon>Phyllobacteriaceae</taxon>
        <taxon>Nitratireductor</taxon>
    </lineage>
</organism>
<comment type="caution">
    <text evidence="11">The sequence shown here is derived from an EMBL/GenBank/DDBJ whole genome shotgun (WGS) entry which is preliminary data.</text>
</comment>
<dbReference type="SUPFAM" id="SSF161098">
    <property type="entry name" value="MetI-like"/>
    <property type="match status" value="1"/>
</dbReference>
<reference evidence="11 12" key="1">
    <citation type="submission" date="2019-12" db="EMBL/GenBank/DDBJ databases">
        <title>Nitratireductor arenosus sp. nov., Isolated from sea sand, Jeju island, South Korea.</title>
        <authorList>
            <person name="Kim W."/>
        </authorList>
    </citation>
    <scope>NUCLEOTIDE SEQUENCE [LARGE SCALE GENOMIC DNA]</scope>
    <source>
        <strain evidence="11 12">CAU 1489</strain>
    </source>
</reference>
<dbReference type="GO" id="GO:0005886">
    <property type="term" value="C:plasma membrane"/>
    <property type="evidence" value="ECO:0007669"/>
    <property type="project" value="UniProtKB-SubCell"/>
</dbReference>
<comment type="similarity">
    <text evidence="9">Belongs to the binding-protein-dependent transport system permease family.</text>
</comment>
<dbReference type="InterPro" id="IPR000515">
    <property type="entry name" value="MetI-like"/>
</dbReference>
<keyword evidence="5" id="KW-0571">Peptide transport</keyword>
<keyword evidence="4 9" id="KW-0812">Transmembrane</keyword>
<keyword evidence="7 9" id="KW-1133">Transmembrane helix</keyword>
<dbReference type="InterPro" id="IPR035906">
    <property type="entry name" value="MetI-like_sf"/>
</dbReference>
<sequence length="301" mass="31687">MISVSDPRAEAPATEQSARLRRALAKSPPSVRAAFAAVALVVLVAALGPLLTRDPTAQDLLAVLRPPFATGSAGTYLLGTDQLGRDLLARLVSGMRTSFVITFSAVLVGGLVGTAIGLASGYLGGRVDNLLMRIVDIQLAVPGVLLVLTLAAVLRPGVGTTICVLSLIVWVIYARVARAQVLSLRETDLVMAARATGCSNARILLYHVLPNIAGSIWVITTLEFAHVMIAEAALGYLGLGVPPPAPTLGAMISEGQRYLQLGKWWLVVMPGVIVSLTIISINAIGNWLRDIHDPRSRGRPG</sequence>
<evidence type="ECO:0000256" key="2">
    <source>
        <dbReference type="ARBA" id="ARBA00022448"/>
    </source>
</evidence>
<evidence type="ECO:0000256" key="1">
    <source>
        <dbReference type="ARBA" id="ARBA00004651"/>
    </source>
</evidence>
<evidence type="ECO:0000256" key="3">
    <source>
        <dbReference type="ARBA" id="ARBA00022475"/>
    </source>
</evidence>
<evidence type="ECO:0000259" key="10">
    <source>
        <dbReference type="PROSITE" id="PS50928"/>
    </source>
</evidence>
<dbReference type="GO" id="GO:0055085">
    <property type="term" value="P:transmembrane transport"/>
    <property type="evidence" value="ECO:0007669"/>
    <property type="project" value="InterPro"/>
</dbReference>
<dbReference type="Gene3D" id="1.10.3720.10">
    <property type="entry name" value="MetI-like"/>
    <property type="match status" value="1"/>
</dbReference>
<feature type="transmembrane region" description="Helical" evidence="9">
    <location>
        <begin position="264"/>
        <end position="288"/>
    </location>
</feature>